<feature type="compositionally biased region" description="Polar residues" evidence="1">
    <location>
        <begin position="240"/>
        <end position="250"/>
    </location>
</feature>
<dbReference type="OrthoDB" id="5817230at2759"/>
<organism evidence="2">
    <name type="scientific">Eremomyces bilateralis CBS 781.70</name>
    <dbReference type="NCBI Taxonomy" id="1392243"/>
    <lineage>
        <taxon>Eukaryota</taxon>
        <taxon>Fungi</taxon>
        <taxon>Dikarya</taxon>
        <taxon>Ascomycota</taxon>
        <taxon>Pezizomycotina</taxon>
        <taxon>Dothideomycetes</taxon>
        <taxon>Dothideomycetes incertae sedis</taxon>
        <taxon>Eremomycetales</taxon>
        <taxon>Eremomycetaceae</taxon>
        <taxon>Eremomyces</taxon>
    </lineage>
</organism>
<evidence type="ECO:0000256" key="1">
    <source>
        <dbReference type="SAM" id="MobiDB-lite"/>
    </source>
</evidence>
<gene>
    <name evidence="2 4" type="ORF">P152DRAFT_482869</name>
</gene>
<evidence type="ECO:0000313" key="2">
    <source>
        <dbReference type="EMBL" id="KAF1811846.1"/>
    </source>
</evidence>
<dbReference type="RefSeq" id="XP_033533477.1">
    <property type="nucleotide sequence ID" value="XM_033681914.1"/>
</dbReference>
<reference evidence="2 4" key="1">
    <citation type="submission" date="2020-01" db="EMBL/GenBank/DDBJ databases">
        <authorList>
            <consortium name="DOE Joint Genome Institute"/>
            <person name="Haridas S."/>
            <person name="Albert R."/>
            <person name="Binder M."/>
            <person name="Bloem J."/>
            <person name="Labutti K."/>
            <person name="Salamov A."/>
            <person name="Andreopoulos B."/>
            <person name="Baker S.E."/>
            <person name="Barry K."/>
            <person name="Bills G."/>
            <person name="Bluhm B.H."/>
            <person name="Cannon C."/>
            <person name="Castanera R."/>
            <person name="Culley D.E."/>
            <person name="Daum C."/>
            <person name="Ezra D."/>
            <person name="Gonzalez J.B."/>
            <person name="Henrissat B."/>
            <person name="Kuo A."/>
            <person name="Liang C."/>
            <person name="Lipzen A."/>
            <person name="Lutzoni F."/>
            <person name="Magnuson J."/>
            <person name="Mondo S."/>
            <person name="Nolan M."/>
            <person name="Ohm R."/>
            <person name="Pangilinan J."/>
            <person name="Park H.-J."/>
            <person name="Ramirez L."/>
            <person name="Alfaro M."/>
            <person name="Sun H."/>
            <person name="Tritt A."/>
            <person name="Yoshinaga Y."/>
            <person name="Zwiers L.-H."/>
            <person name="Turgeon B.G."/>
            <person name="Goodwin S.B."/>
            <person name="Spatafora J.W."/>
            <person name="Crous P.W."/>
            <person name="Grigoriev I.V."/>
        </authorList>
    </citation>
    <scope>NUCLEOTIDE SEQUENCE</scope>
    <source>
        <strain evidence="2 4">CBS 781.70</strain>
    </source>
</reference>
<protein>
    <recommendedName>
        <fullName evidence="5">Fungal N-terminal domain-containing protein</fullName>
    </recommendedName>
</protein>
<name>A0A6G1G1P5_9PEZI</name>
<feature type="region of interest" description="Disordered" evidence="1">
    <location>
        <begin position="229"/>
        <end position="271"/>
    </location>
</feature>
<feature type="compositionally biased region" description="Basic and acidic residues" evidence="1">
    <location>
        <begin position="251"/>
        <end position="267"/>
    </location>
</feature>
<accession>A0A6G1G1P5</accession>
<evidence type="ECO:0008006" key="5">
    <source>
        <dbReference type="Google" id="ProtNLM"/>
    </source>
</evidence>
<dbReference type="GeneID" id="54422484"/>
<reference evidence="4" key="2">
    <citation type="submission" date="2020-04" db="EMBL/GenBank/DDBJ databases">
        <authorList>
            <consortium name="NCBI Genome Project"/>
        </authorList>
    </citation>
    <scope>NUCLEOTIDE SEQUENCE</scope>
    <source>
        <strain evidence="4">CBS 781.70</strain>
    </source>
</reference>
<dbReference type="EMBL" id="ML975160">
    <property type="protein sequence ID" value="KAF1811846.1"/>
    <property type="molecule type" value="Genomic_DNA"/>
</dbReference>
<evidence type="ECO:0000313" key="3">
    <source>
        <dbReference type="Proteomes" id="UP000504638"/>
    </source>
</evidence>
<sequence length="358" mass="40031">MDPCSIFGLVTTCVTIAGGASRLVHQLHSLRTRLQSVDVRMQLLETQVRALKTATANISEWLKDSPEDFGRNEEPAVDLGAVLEACDTLILLLQEHASKALSRVDRLGSIDLQAKIKTLWEEDDIKELQELLRNQVQSLNLMLQCFQLPSRADRRAMLTSADMRESIKKAQDTSSSLRWLMDDESCLTEKTTGTRASNCLDHNVTFDFDAEVMGSRVYRDTFASMIGNDLRGGPKEMPLPSSSGASLNEKTQAHRTSENRMSEKPIPGDRNTFSTILHTEAGRQRALDGLLMTRNTMKATELLQRWISPESHTAVVCENAIWILQTEPQCESEWQIPVAYAFVSDSFCELGMVPIKAI</sequence>
<keyword evidence="3" id="KW-1185">Reference proteome</keyword>
<dbReference type="AlphaFoldDB" id="A0A6G1G1P5"/>
<dbReference type="Proteomes" id="UP000504638">
    <property type="component" value="Unplaced"/>
</dbReference>
<proteinExistence type="predicted"/>
<reference evidence="4" key="3">
    <citation type="submission" date="2025-04" db="UniProtKB">
        <authorList>
            <consortium name="RefSeq"/>
        </authorList>
    </citation>
    <scope>IDENTIFICATION</scope>
    <source>
        <strain evidence="4">CBS 781.70</strain>
    </source>
</reference>
<evidence type="ECO:0000313" key="4">
    <source>
        <dbReference type="RefSeq" id="XP_033533477.1"/>
    </source>
</evidence>